<dbReference type="InterPro" id="IPR001674">
    <property type="entry name" value="GMP_synth_C"/>
</dbReference>
<dbReference type="PROSITE" id="PS51553">
    <property type="entry name" value="GMPS_ATP_PPASE"/>
    <property type="match status" value="1"/>
</dbReference>
<dbReference type="Gene3D" id="3.40.50.620">
    <property type="entry name" value="HUPs"/>
    <property type="match status" value="1"/>
</dbReference>
<dbReference type="Pfam" id="PF00117">
    <property type="entry name" value="GATase"/>
    <property type="match status" value="1"/>
</dbReference>
<dbReference type="PANTHER" id="PTHR11922:SF2">
    <property type="entry name" value="GMP SYNTHASE [GLUTAMINE-HYDROLYZING]"/>
    <property type="match status" value="1"/>
</dbReference>
<evidence type="ECO:0000256" key="6">
    <source>
        <dbReference type="ARBA" id="ARBA00022755"/>
    </source>
</evidence>
<dbReference type="EMBL" id="JBJKFK010001848">
    <property type="protein sequence ID" value="KAL3312120.1"/>
    <property type="molecule type" value="Genomic_DNA"/>
</dbReference>
<proteinExistence type="predicted"/>
<dbReference type="SUPFAM" id="SSF52402">
    <property type="entry name" value="Adenine nucleotide alpha hydrolases-like"/>
    <property type="match status" value="1"/>
</dbReference>
<evidence type="ECO:0000313" key="11">
    <source>
        <dbReference type="Proteomes" id="UP001626550"/>
    </source>
</evidence>
<dbReference type="SUPFAM" id="SSF52317">
    <property type="entry name" value="Class I glutamine amidotransferase-like"/>
    <property type="match status" value="1"/>
</dbReference>
<dbReference type="AlphaFoldDB" id="A0ABD2PXG2"/>
<evidence type="ECO:0000256" key="3">
    <source>
        <dbReference type="ARBA" id="ARBA00022598"/>
    </source>
</evidence>
<keyword evidence="11" id="KW-1185">Reference proteome</keyword>
<dbReference type="Gene3D" id="3.40.50.880">
    <property type="match status" value="1"/>
</dbReference>
<dbReference type="Proteomes" id="UP001626550">
    <property type="component" value="Unassembled WGS sequence"/>
</dbReference>
<evidence type="ECO:0000256" key="8">
    <source>
        <dbReference type="PROSITE-ProRule" id="PRU00886"/>
    </source>
</evidence>
<evidence type="ECO:0000256" key="5">
    <source>
        <dbReference type="ARBA" id="ARBA00022749"/>
    </source>
</evidence>
<dbReference type="CDD" id="cd01997">
    <property type="entry name" value="GMP_synthase_C"/>
    <property type="match status" value="1"/>
</dbReference>
<reference evidence="10 11" key="1">
    <citation type="submission" date="2024-11" db="EMBL/GenBank/DDBJ databases">
        <title>Adaptive evolution of stress response genes in parasites aligns with host niche diversity.</title>
        <authorList>
            <person name="Hahn C."/>
            <person name="Resl P."/>
        </authorList>
    </citation>
    <scope>NUCLEOTIDE SEQUENCE [LARGE SCALE GENOMIC DNA]</scope>
    <source>
        <strain evidence="10">EGGRZ-B1_66</strain>
        <tissue evidence="10">Body</tissue>
    </source>
</reference>
<dbReference type="GO" id="GO:0003922">
    <property type="term" value="F:GMP synthase (glutamine-hydrolyzing) activity"/>
    <property type="evidence" value="ECO:0007669"/>
    <property type="project" value="UniProtKB-EC"/>
</dbReference>
<dbReference type="EC" id="6.3.5.2" evidence="2"/>
<keyword evidence="5 8" id="KW-0332">GMP biosynthesis</keyword>
<comment type="caution">
    <text evidence="10">The sequence shown here is derived from an EMBL/GenBank/DDBJ whole genome shotgun (WGS) entry which is preliminary data.</text>
</comment>
<dbReference type="InterPro" id="IPR025777">
    <property type="entry name" value="GMPS_ATP_PPase_dom"/>
</dbReference>
<dbReference type="InterPro" id="IPR014729">
    <property type="entry name" value="Rossmann-like_a/b/a_fold"/>
</dbReference>
<dbReference type="PROSITE" id="PS51273">
    <property type="entry name" value="GATASE_TYPE_1"/>
    <property type="match status" value="1"/>
</dbReference>
<protein>
    <recommendedName>
        <fullName evidence="2">GMP synthase (glutamine-hydrolyzing)</fullName>
        <ecNumber evidence="2">6.3.5.2</ecNumber>
    </recommendedName>
</protein>
<evidence type="ECO:0000256" key="7">
    <source>
        <dbReference type="ARBA" id="ARBA00022840"/>
    </source>
</evidence>
<dbReference type="GO" id="GO:0005524">
    <property type="term" value="F:ATP binding"/>
    <property type="evidence" value="ECO:0007669"/>
    <property type="project" value="UniProtKB-UniRule"/>
</dbReference>
<organism evidence="10 11">
    <name type="scientific">Cichlidogyrus casuarinus</name>
    <dbReference type="NCBI Taxonomy" id="1844966"/>
    <lineage>
        <taxon>Eukaryota</taxon>
        <taxon>Metazoa</taxon>
        <taxon>Spiralia</taxon>
        <taxon>Lophotrochozoa</taxon>
        <taxon>Platyhelminthes</taxon>
        <taxon>Monogenea</taxon>
        <taxon>Monopisthocotylea</taxon>
        <taxon>Dactylogyridea</taxon>
        <taxon>Ancyrocephalidae</taxon>
        <taxon>Cichlidogyrus</taxon>
    </lineage>
</organism>
<evidence type="ECO:0000313" key="10">
    <source>
        <dbReference type="EMBL" id="KAL3312120.1"/>
    </source>
</evidence>
<dbReference type="InterPro" id="IPR022310">
    <property type="entry name" value="NAD/GMP_synthase"/>
</dbReference>
<dbReference type="InterPro" id="IPR017926">
    <property type="entry name" value="GATASE"/>
</dbReference>
<name>A0ABD2PXG2_9PLAT</name>
<evidence type="ECO:0000256" key="4">
    <source>
        <dbReference type="ARBA" id="ARBA00022741"/>
    </source>
</evidence>
<gene>
    <name evidence="10" type="ORF">Ciccas_009295</name>
</gene>
<comment type="pathway">
    <text evidence="1">Purine metabolism; GMP biosynthesis; GMP from XMP (L-Gln route): step 1/1.</text>
</comment>
<keyword evidence="6 8" id="KW-0658">Purine biosynthesis</keyword>
<evidence type="ECO:0000259" key="9">
    <source>
        <dbReference type="PROSITE" id="PS51553"/>
    </source>
</evidence>
<dbReference type="InterPro" id="IPR029062">
    <property type="entry name" value="Class_I_gatase-like"/>
</dbReference>
<accession>A0ABD2PXG2</accession>
<feature type="binding site" evidence="8">
    <location>
        <begin position="149"/>
        <end position="155"/>
    </location>
    <ligand>
        <name>ATP</name>
        <dbReference type="ChEBI" id="CHEBI:30616"/>
    </ligand>
</feature>
<evidence type="ECO:0000256" key="1">
    <source>
        <dbReference type="ARBA" id="ARBA00005153"/>
    </source>
</evidence>
<dbReference type="Gene3D" id="3.30.300.10">
    <property type="match status" value="1"/>
</dbReference>
<feature type="domain" description="GMPS ATP-PPase" evidence="9">
    <location>
        <begin position="121"/>
        <end position="379"/>
    </location>
</feature>
<keyword evidence="7 8" id="KW-0067">ATP-binding</keyword>
<evidence type="ECO:0000256" key="2">
    <source>
        <dbReference type="ARBA" id="ARBA00012746"/>
    </source>
</evidence>
<dbReference type="Pfam" id="PF02540">
    <property type="entry name" value="NAD_synthase"/>
    <property type="match status" value="1"/>
</dbReference>
<keyword evidence="3" id="KW-0436">Ligase</keyword>
<sequence>MVDQIAILDAGAQYAKVIDRRIRELCVESHILPLNTPISQLKGHFKNLNKKELVLLTHGDVVSTVAQSFKAVATCNNRITAIANQERNMYGLQFHPEVDLTPCGTHVFKNFIKIAGIEQSYAIPNRIQTCIQQIQSTVGPEKKVLLLLSGGVDSTVCAALLAKALKPEQIVAVHIDNGFMRKNESSDVVSALAKLQLKVHLVRASLEFFCSSTLMQVAVETCASGSSVQTASKMATEEANSPSVEAGQKISTSRLPTMVTEMRRIPIGPLNGRVTCPEQKRRIIGDTFMRVAARKWTDLDLDQEQLLLCQGTLRPDLIESASHCVSVKADAIKTHHNATDLVIKLKQMGRVIEPLADFHKDEVRQIGRELGLPSDFINRHPFPGPGLAIRVICATEAFVDRDFLETTSLIKMISGYASMSQKVSHTFRISVTETYLISYVGINLFLKFNQEELFIFSTS</sequence>
<dbReference type="PANTHER" id="PTHR11922">
    <property type="entry name" value="GMP SYNTHASE-RELATED"/>
    <property type="match status" value="1"/>
</dbReference>
<keyword evidence="4 8" id="KW-0547">Nucleotide-binding</keyword>